<evidence type="ECO:0000313" key="2">
    <source>
        <dbReference type="Proteomes" id="UP000180043"/>
    </source>
</evidence>
<evidence type="ECO:0000313" key="1">
    <source>
        <dbReference type="EMBL" id="OHU46084.1"/>
    </source>
</evidence>
<protein>
    <submittedName>
        <fullName evidence="1">Uncharacterized protein</fullName>
    </submittedName>
</protein>
<comment type="caution">
    <text evidence="1">The sequence shown here is derived from an EMBL/GenBank/DDBJ whole genome shotgun (WGS) entry which is preliminary data.</text>
</comment>
<dbReference type="EMBL" id="MLIQ01000049">
    <property type="protein sequence ID" value="OHU46084.1"/>
    <property type="molecule type" value="Genomic_DNA"/>
</dbReference>
<name>A0A1S1LFK5_MYCCH</name>
<accession>A0A1S1LFK5</accession>
<sequence length="134" mass="14693">MSATAIDQQEFVTYRRTGATYAVIASGADANGYVPPQDGSDGRWTVVVDLTPERNFHVIATMETVPVLLRAYVTNDMTVTEVHQAEYRPTAGGYETWVHVTVDNNGTPLSTWVRSDIRGWLSVIPKPAKTGHTA</sequence>
<dbReference type="Proteomes" id="UP000180043">
    <property type="component" value="Unassembled WGS sequence"/>
</dbReference>
<proteinExistence type="predicted"/>
<reference evidence="1 2" key="1">
    <citation type="submission" date="2016-10" db="EMBL/GenBank/DDBJ databases">
        <title>Evaluation of Human, Veterinary and Environmental Mycobacterium chelonae Isolates by Core Genome Phylogenomic Analysis, Targeted Gene Comparison, and Anti-microbial Susceptibility Patterns: A Tale of Mistaken Identities.</title>
        <authorList>
            <person name="Fogelson S.B."/>
            <person name="Camus A.C."/>
            <person name="Lorenz W."/>
            <person name="Vasireddy R."/>
            <person name="Vasireddy S."/>
            <person name="Smith T."/>
            <person name="Brown-Elliott B.A."/>
            <person name="Wallace R.J.Jr."/>
            <person name="Hasan N.A."/>
            <person name="Reischl U."/>
            <person name="Sanchez S."/>
        </authorList>
    </citation>
    <scope>NUCLEOTIDE SEQUENCE [LARGE SCALE GENOMIC DNA]</scope>
    <source>
        <strain evidence="1 2">15515</strain>
    </source>
</reference>
<dbReference type="AlphaFoldDB" id="A0A1S1LFK5"/>
<organism evidence="1 2">
    <name type="scientific">Mycobacteroides chelonae</name>
    <name type="common">Mycobacterium chelonae</name>
    <dbReference type="NCBI Taxonomy" id="1774"/>
    <lineage>
        <taxon>Bacteria</taxon>
        <taxon>Bacillati</taxon>
        <taxon>Actinomycetota</taxon>
        <taxon>Actinomycetes</taxon>
        <taxon>Mycobacteriales</taxon>
        <taxon>Mycobacteriaceae</taxon>
        <taxon>Mycobacteroides</taxon>
    </lineage>
</organism>
<dbReference type="RefSeq" id="WP_070948107.1">
    <property type="nucleotide sequence ID" value="NZ_MLIQ01000049.1"/>
</dbReference>
<gene>
    <name evidence="1" type="ORF">BKG82_28285</name>
</gene>